<reference evidence="4" key="1">
    <citation type="submission" date="2023-10" db="EMBL/GenBank/DDBJ databases">
        <authorList>
            <person name="Noh H."/>
        </authorList>
    </citation>
    <scope>NUCLEOTIDE SEQUENCE</scope>
    <source>
        <strain evidence="4">DUCC4014</strain>
    </source>
</reference>
<dbReference type="RefSeq" id="XP_062623002.1">
    <property type="nucleotide sequence ID" value="XM_062767018.1"/>
</dbReference>
<dbReference type="GeneID" id="87803834"/>
<dbReference type="GO" id="GO:0005737">
    <property type="term" value="C:cytoplasm"/>
    <property type="evidence" value="ECO:0007669"/>
    <property type="project" value="TreeGrafter"/>
</dbReference>
<evidence type="ECO:0000259" key="3">
    <source>
        <dbReference type="PROSITE" id="PS50006"/>
    </source>
</evidence>
<dbReference type="PANTHER" id="PTHR15715:SF37">
    <property type="entry name" value="LD47843P"/>
    <property type="match status" value="1"/>
</dbReference>
<dbReference type="SMART" id="SM00240">
    <property type="entry name" value="FHA"/>
    <property type="match status" value="1"/>
</dbReference>
<feature type="compositionally biased region" description="Polar residues" evidence="1">
    <location>
        <begin position="17"/>
        <end position="36"/>
    </location>
</feature>
<dbReference type="AlphaFoldDB" id="A0AAF0XZG5"/>
<keyword evidence="2" id="KW-1133">Transmembrane helix</keyword>
<dbReference type="SUPFAM" id="SSF49879">
    <property type="entry name" value="SMAD/FHA domain"/>
    <property type="match status" value="1"/>
</dbReference>
<dbReference type="InterPro" id="IPR008984">
    <property type="entry name" value="SMAD_FHA_dom_sf"/>
</dbReference>
<feature type="transmembrane region" description="Helical" evidence="2">
    <location>
        <begin position="715"/>
        <end position="733"/>
    </location>
</feature>
<name>A0AAF0XZG5_9TREE</name>
<evidence type="ECO:0000256" key="2">
    <source>
        <dbReference type="SAM" id="Phobius"/>
    </source>
</evidence>
<evidence type="ECO:0000256" key="1">
    <source>
        <dbReference type="SAM" id="MobiDB-lite"/>
    </source>
</evidence>
<dbReference type="InterPro" id="IPR000253">
    <property type="entry name" value="FHA_dom"/>
</dbReference>
<feature type="compositionally biased region" description="Basic and acidic residues" evidence="1">
    <location>
        <begin position="661"/>
        <end position="704"/>
    </location>
</feature>
<dbReference type="InterPro" id="IPR051176">
    <property type="entry name" value="Cent_Immune-Sig_Mod"/>
</dbReference>
<evidence type="ECO:0000313" key="4">
    <source>
        <dbReference type="EMBL" id="WOO76970.1"/>
    </source>
</evidence>
<dbReference type="EMBL" id="CP086714">
    <property type="protein sequence ID" value="WOO76970.1"/>
    <property type="molecule type" value="Genomic_DNA"/>
</dbReference>
<keyword evidence="2" id="KW-0472">Membrane</keyword>
<dbReference type="PANTHER" id="PTHR15715">
    <property type="entry name" value="CENTROSOMAL PROTEIN OF 170 KDA"/>
    <property type="match status" value="1"/>
</dbReference>
<organism evidence="4 5">
    <name type="scientific">Vanrija pseudolonga</name>
    <dbReference type="NCBI Taxonomy" id="143232"/>
    <lineage>
        <taxon>Eukaryota</taxon>
        <taxon>Fungi</taxon>
        <taxon>Dikarya</taxon>
        <taxon>Basidiomycota</taxon>
        <taxon>Agaricomycotina</taxon>
        <taxon>Tremellomycetes</taxon>
        <taxon>Trichosporonales</taxon>
        <taxon>Trichosporonaceae</taxon>
        <taxon>Vanrija</taxon>
    </lineage>
</organism>
<dbReference type="Proteomes" id="UP000827549">
    <property type="component" value="Chromosome 1"/>
</dbReference>
<feature type="domain" description="FHA" evidence="3">
    <location>
        <begin position="66"/>
        <end position="122"/>
    </location>
</feature>
<feature type="compositionally biased region" description="Polar residues" evidence="1">
    <location>
        <begin position="418"/>
        <end position="428"/>
    </location>
</feature>
<keyword evidence="2" id="KW-0812">Transmembrane</keyword>
<dbReference type="PROSITE" id="PS50006">
    <property type="entry name" value="FHA_DOMAIN"/>
    <property type="match status" value="1"/>
</dbReference>
<evidence type="ECO:0000313" key="5">
    <source>
        <dbReference type="Proteomes" id="UP000827549"/>
    </source>
</evidence>
<feature type="compositionally biased region" description="Acidic residues" evidence="1">
    <location>
        <begin position="547"/>
        <end position="565"/>
    </location>
</feature>
<dbReference type="Gene3D" id="2.60.200.20">
    <property type="match status" value="1"/>
</dbReference>
<dbReference type="Pfam" id="PF00498">
    <property type="entry name" value="FHA"/>
    <property type="match status" value="1"/>
</dbReference>
<feature type="region of interest" description="Disordered" evidence="1">
    <location>
        <begin position="1"/>
        <end position="42"/>
    </location>
</feature>
<feature type="region of interest" description="Disordered" evidence="1">
    <location>
        <begin position="180"/>
        <end position="208"/>
    </location>
</feature>
<keyword evidence="5" id="KW-1185">Reference proteome</keyword>
<sequence length="737" mass="80635">MAQPPSDTMQQQHQQPFHGQSTGQQAQSATNGTQPPWGTPYPALHLWPVQDTFQMKMIHLPTGQRVKIGRQTNNKTVPGERNAYFDSKVLSRTHAEIWEQGGKIFIKDVKSSNGTFINGHRLSPEGVESEPFELKSEDMVEFGIDINSEDNRTIIHHKVSAKAYCVFTPEDAQSSARELATYGGTNGDPRNGLRRAPASSMAQGSGANSMSLMGQPLMSAGGKPNGLSFDHVLQKLQNELHRSKETTQELQGLNWSMTDVQDTLGGGLAPGQNGSAAQYIPAQFRNPSAEAQAALAGPHGPQAAAFISLQTQMTDTQSSLSSHLDRIRQLEGQLQQQDALKHDIATIREQMEASKLEVEALLVSATRHNSRNQRAIDDEYDDDDDDARSVATVVPDDDSHLDGDKGSNGSKVARKTAAPTTGEPSASSDELAARIQSLTSDMAEAVQLSRSLHAQHTEAMAAVKHLTDRVGDLENGIADRVAAAVVQAEGRWEAWRSKFEERWSKERDGWEAERERLRGIVRDWEEASRRAVEEDEDREMNQHLSEDELVDEEEEEEIGQDDIEAGELLTIHNRWPNGRTLESGEQALDIGETAPLRSPGKPRRRRPSTKTSLAVRGLRSVASVAGASTPKAPEIDSPPSDAPPRPRQLRGGALSRVKKLSGRDKFRSSSPGVDKESSESGRESADTLRGDKENPGEHKVDNHAHTIPPQASLPTIPLATVIIVAAVAGLIYYRHKD</sequence>
<gene>
    <name evidence="4" type="primary">SPBC3H7.13</name>
    <name evidence="4" type="ORF">LOC62_01G000576</name>
</gene>
<proteinExistence type="predicted"/>
<protein>
    <submittedName>
        <fullName evidence="4">Purtative protein</fullName>
    </submittedName>
</protein>
<accession>A0AAF0XZG5</accession>
<feature type="region of interest" description="Disordered" evidence="1">
    <location>
        <begin position="373"/>
        <end position="429"/>
    </location>
</feature>
<feature type="region of interest" description="Disordered" evidence="1">
    <location>
        <begin position="577"/>
        <end position="708"/>
    </location>
</feature>
<feature type="region of interest" description="Disordered" evidence="1">
    <location>
        <begin position="531"/>
        <end position="565"/>
    </location>
</feature>